<dbReference type="Pfam" id="PF00136">
    <property type="entry name" value="DNA_pol_B"/>
    <property type="match status" value="1"/>
</dbReference>
<dbReference type="GO" id="GO:0003677">
    <property type="term" value="F:DNA binding"/>
    <property type="evidence" value="ECO:0007669"/>
    <property type="project" value="UniProtKB-KW"/>
</dbReference>
<dbReference type="Pfam" id="PF24065">
    <property type="entry name" value="REV3_N"/>
    <property type="match status" value="1"/>
</dbReference>
<dbReference type="GO" id="GO:0005739">
    <property type="term" value="C:mitochondrion"/>
    <property type="evidence" value="ECO:0007669"/>
    <property type="project" value="UniProtKB-SubCell"/>
</dbReference>
<dbReference type="STRING" id="100787.A0A0G4N2J5"/>
<keyword evidence="9" id="KW-0235">DNA replication</keyword>
<comment type="catalytic activity">
    <reaction evidence="8 9">
        <text>DNA(n) + a 2'-deoxyribonucleoside 5'-triphosphate = DNA(n+1) + diphosphate</text>
        <dbReference type="Rhea" id="RHEA:22508"/>
        <dbReference type="Rhea" id="RHEA-COMP:17339"/>
        <dbReference type="Rhea" id="RHEA-COMP:17340"/>
        <dbReference type="ChEBI" id="CHEBI:33019"/>
        <dbReference type="ChEBI" id="CHEBI:61560"/>
        <dbReference type="ChEBI" id="CHEBI:173112"/>
        <dbReference type="EC" id="2.7.7.7"/>
    </reaction>
</comment>
<dbReference type="PANTHER" id="PTHR45812:SF1">
    <property type="entry name" value="DNA POLYMERASE ZETA CATALYTIC SUBUNIT"/>
    <property type="match status" value="1"/>
</dbReference>
<dbReference type="InterPro" id="IPR006172">
    <property type="entry name" value="DNA-dir_DNA_pol_B"/>
</dbReference>
<dbReference type="PANTHER" id="PTHR45812">
    <property type="entry name" value="DNA POLYMERASE ZETA CATALYTIC SUBUNIT"/>
    <property type="match status" value="1"/>
</dbReference>
<dbReference type="Pfam" id="PF14260">
    <property type="entry name" value="zf-C4pol"/>
    <property type="match status" value="1"/>
</dbReference>
<feature type="region of interest" description="Disordered" evidence="10">
    <location>
        <begin position="576"/>
        <end position="611"/>
    </location>
</feature>
<dbReference type="InterPro" id="IPR056435">
    <property type="entry name" value="DPOD/Z_N"/>
</dbReference>
<feature type="domain" description="DNA-directed DNA polymerase family B multifunctional" evidence="11">
    <location>
        <begin position="601"/>
        <end position="901"/>
    </location>
</feature>
<dbReference type="InterPro" id="IPR017964">
    <property type="entry name" value="DNA-dir_DNA_pol_B_CS"/>
</dbReference>
<feature type="region of interest" description="Disordered" evidence="10">
    <location>
        <begin position="446"/>
        <end position="465"/>
    </location>
</feature>
<dbReference type="FunFam" id="3.30.342.10:FF:000018">
    <property type="entry name" value="DNA polymerase"/>
    <property type="match status" value="1"/>
</dbReference>
<dbReference type="Gene3D" id="3.90.1600.10">
    <property type="entry name" value="Palm domain of DNA polymerase"/>
    <property type="match status" value="1"/>
</dbReference>
<keyword evidence="16" id="KW-1185">Reference proteome</keyword>
<accession>A0A0G4N2J5</accession>
<dbReference type="EC" id="2.7.7.7" evidence="9"/>
<dbReference type="AlphaFoldDB" id="A0A0G4N2J5"/>
<dbReference type="InterPro" id="IPR023211">
    <property type="entry name" value="DNA_pol_palm_dom_sf"/>
</dbReference>
<gene>
    <name evidence="15" type="ORF">BN1708_008285</name>
</gene>
<comment type="subcellular location">
    <subcellularLocation>
        <location evidence="1">Mitochondrion</location>
    </subcellularLocation>
    <subcellularLocation>
        <location evidence="9">Nucleus</location>
    </subcellularLocation>
</comment>
<dbReference type="GO" id="GO:0000724">
    <property type="term" value="P:double-strand break repair via homologous recombination"/>
    <property type="evidence" value="ECO:0007669"/>
    <property type="project" value="TreeGrafter"/>
</dbReference>
<dbReference type="GO" id="GO:0016035">
    <property type="term" value="C:zeta DNA polymerase complex"/>
    <property type="evidence" value="ECO:0007669"/>
    <property type="project" value="InterPro"/>
</dbReference>
<dbReference type="SMART" id="SM00486">
    <property type="entry name" value="POLBc"/>
    <property type="match status" value="1"/>
</dbReference>
<evidence type="ECO:0000256" key="6">
    <source>
        <dbReference type="ARBA" id="ARBA00022932"/>
    </source>
</evidence>
<keyword evidence="9" id="KW-0408">Iron</keyword>
<evidence type="ECO:0000259" key="13">
    <source>
        <dbReference type="Pfam" id="PF24055"/>
    </source>
</evidence>
<evidence type="ECO:0000256" key="5">
    <source>
        <dbReference type="ARBA" id="ARBA00022723"/>
    </source>
</evidence>
<reference evidence="15 16" key="1">
    <citation type="submission" date="2015-05" db="EMBL/GenBank/DDBJ databases">
        <authorList>
            <person name="Wang D.B."/>
            <person name="Wang M."/>
        </authorList>
    </citation>
    <scope>NUCLEOTIDE SEQUENCE [LARGE SCALE GENOMIC DNA]</scope>
    <source>
        <strain evidence="15">VL1</strain>
    </source>
</reference>
<dbReference type="InterPro" id="IPR042087">
    <property type="entry name" value="DNA_pol_B_thumb"/>
</dbReference>
<evidence type="ECO:0000259" key="12">
    <source>
        <dbReference type="Pfam" id="PF14260"/>
    </source>
</evidence>
<evidence type="ECO:0000256" key="2">
    <source>
        <dbReference type="ARBA" id="ARBA00005755"/>
    </source>
</evidence>
<dbReference type="InterPro" id="IPR025687">
    <property type="entry name" value="Znf-C4pol"/>
</dbReference>
<keyword evidence="9" id="KW-0863">Zinc-finger</keyword>
<keyword evidence="9" id="KW-0539">Nucleus</keyword>
<evidence type="ECO:0000259" key="11">
    <source>
        <dbReference type="Pfam" id="PF00136"/>
    </source>
</evidence>
<dbReference type="GO" id="GO:0008270">
    <property type="term" value="F:zinc ion binding"/>
    <property type="evidence" value="ECO:0007669"/>
    <property type="project" value="UniProtKB-KW"/>
</dbReference>
<dbReference type="GO" id="GO:0006260">
    <property type="term" value="P:DNA replication"/>
    <property type="evidence" value="ECO:0007669"/>
    <property type="project" value="UniProtKB-KW"/>
</dbReference>
<dbReference type="PROSITE" id="PS00116">
    <property type="entry name" value="DNA_POLYMERASE_B"/>
    <property type="match status" value="1"/>
</dbReference>
<keyword evidence="6 9" id="KW-0239">DNA-directed DNA polymerase</keyword>
<comment type="cofactor">
    <cofactor evidence="9">
        <name>[4Fe-4S] cluster</name>
        <dbReference type="ChEBI" id="CHEBI:49883"/>
    </cofactor>
</comment>
<evidence type="ECO:0000256" key="7">
    <source>
        <dbReference type="ARBA" id="ARBA00023128"/>
    </source>
</evidence>
<dbReference type="GO" id="GO:0000166">
    <property type="term" value="F:nucleotide binding"/>
    <property type="evidence" value="ECO:0007669"/>
    <property type="project" value="InterPro"/>
</dbReference>
<evidence type="ECO:0000313" key="15">
    <source>
        <dbReference type="EMBL" id="CRK40693.1"/>
    </source>
</evidence>
<feature type="domain" description="DNA polymerase zeta catalytic subunit N-terminal" evidence="14">
    <location>
        <begin position="4"/>
        <end position="60"/>
    </location>
</feature>
<dbReference type="InterPro" id="IPR012337">
    <property type="entry name" value="RNaseH-like_sf"/>
</dbReference>
<protein>
    <recommendedName>
        <fullName evidence="9">DNA polymerase</fullName>
        <ecNumber evidence="9">2.7.7.7</ecNumber>
    </recommendedName>
</protein>
<dbReference type="Gene3D" id="3.30.342.10">
    <property type="entry name" value="DNA Polymerase, chain B, domain 1"/>
    <property type="match status" value="1"/>
</dbReference>
<dbReference type="GO" id="GO:0003887">
    <property type="term" value="F:DNA-directed DNA polymerase activity"/>
    <property type="evidence" value="ECO:0007669"/>
    <property type="project" value="UniProtKB-KW"/>
</dbReference>
<keyword evidence="9" id="KW-0862">Zinc</keyword>
<sequence length="1062" mass="119315">MDLFRVRLNCLDHYQGTSTRFDPQLRNDVHPSQAAKGPKVPIVRAFGSTETGQKVCAHIHGAFPYMYVEYSGSLEQDEVGAYIYRLHLSIDHALAVSYRRDQYSGNAKFVARVTLVKGIPFYGFHVGYKFFLKIYMFNPIVMTRLADLFQQGVIMKRKFQPYEAHLQYLLQFMTDFNLYGCGFLDASTVHFRAPVPRYTEEGNSLHLWHDQSISPGSILDDFYLPRVSRCAIEVDICVQDITNRKIIKERLLHHDFVERVKPLRSDLKLVNSMAGLWKDETRRRKLRMTNAQPGSSPFPAEVLVSMSANVRQTGLPGWIHEEEYREDLERLIDAERDQDDQSQPGFDTFVEQHPLANSVKTALQSVEDLFPANLMPALGLATEIIAPDQNPASSIDVDEQKIIDKDLLDANDFPNDCDEDWLRDINFSTAAAKEGPRTLVNEVAPSLNTHRKPREGSSAGQRGILRETTSVVGPFKGVCISRLTTGIPHVIPIPRELLAIAEADNMVSKRRGARNSNSQFSTSIKRRASAVLGNESKRPNPGHKLSQHNTAARKQEDKLKVLPNVASVPETKLPSKWLSPTLRSSSGPNGRQILPPGRASHAKSGMKQDKDDRSLQQLLNNRQLALKLLANVTYGYTSASFSGRMPCSEIADSIVQTGRETLERAIAFIHSQERWNAEVVYGDTDSLFIHLKGSTKDQAFDIGNEIAKEITDMNPRPIKLKFEKVYHPCVLLAKKRYVGYKYESKSQVKPDFDAKGIETVRRDGTPAEQKIEEKALKLLFETADLSQVKAYFQAQCEKIMRGTVSIQDFCFAKEVKLGSYSDKGPPPPGAMISTKRMLEDARAEPQYGERVPYVVVTGAPGARLIDRCVAPETLLRDSQSQLDAEYYISKNLIPPLERIFNLVGANVRQWYDDMPKVQRVRRLEQRTGAATRLGQGLGQGQGQGTSRKTLESYMKSASCIVCDVKMKVEGTLCERCRGDVPPSILNLQSRLMREEKRYLDVVKLCRSCAALPPLDDVACDSKDCPVFYSRVKQATRLAAERSVLEPVIEELGAEAARAALEW</sequence>
<name>A0A0G4N2J5_VERLO</name>
<evidence type="ECO:0000256" key="10">
    <source>
        <dbReference type="SAM" id="MobiDB-lite"/>
    </source>
</evidence>
<keyword evidence="9" id="KW-0238">DNA-binding</keyword>
<proteinExistence type="inferred from homology"/>
<dbReference type="InterPro" id="IPR056447">
    <property type="entry name" value="REV3_N"/>
</dbReference>
<keyword evidence="5 9" id="KW-0479">Metal-binding</keyword>
<keyword evidence="3 9" id="KW-0808">Transferase</keyword>
<evidence type="ECO:0000256" key="1">
    <source>
        <dbReference type="ARBA" id="ARBA00004173"/>
    </source>
</evidence>
<dbReference type="Gene3D" id="1.10.132.60">
    <property type="entry name" value="DNA polymerase family B, C-terminal domain"/>
    <property type="match status" value="1"/>
</dbReference>
<dbReference type="FunFam" id="1.10.132.60:FF:000007">
    <property type="entry name" value="DNA polymerase"/>
    <property type="match status" value="1"/>
</dbReference>
<evidence type="ECO:0000256" key="9">
    <source>
        <dbReference type="RuleBase" id="RU000442"/>
    </source>
</evidence>
<dbReference type="Gene3D" id="1.10.287.690">
    <property type="entry name" value="Helix hairpin bin"/>
    <property type="match status" value="1"/>
</dbReference>
<evidence type="ECO:0000259" key="14">
    <source>
        <dbReference type="Pfam" id="PF24065"/>
    </source>
</evidence>
<feature type="domain" description="DNA polymerase delta/zeta catalytic subunit N-terminal" evidence="13">
    <location>
        <begin position="61"/>
        <end position="142"/>
    </location>
</feature>
<dbReference type="SUPFAM" id="SSF56672">
    <property type="entry name" value="DNA/RNA polymerases"/>
    <property type="match status" value="1"/>
</dbReference>
<feature type="domain" description="C4-type zinc-finger of DNA polymerase delta" evidence="12">
    <location>
        <begin position="959"/>
        <end position="1030"/>
    </location>
</feature>
<dbReference type="GO" id="GO:0042276">
    <property type="term" value="P:error-prone translesion synthesis"/>
    <property type="evidence" value="ECO:0007669"/>
    <property type="project" value="TreeGrafter"/>
</dbReference>
<evidence type="ECO:0000256" key="8">
    <source>
        <dbReference type="ARBA" id="ARBA00049244"/>
    </source>
</evidence>
<comment type="similarity">
    <text evidence="2 9">Belongs to the DNA polymerase type-B family.</text>
</comment>
<dbReference type="InterPro" id="IPR030559">
    <property type="entry name" value="PolZ_Rev3"/>
</dbReference>
<dbReference type="InterPro" id="IPR043502">
    <property type="entry name" value="DNA/RNA_pol_sf"/>
</dbReference>
<keyword evidence="4 9" id="KW-0548">Nucleotidyltransferase</keyword>
<evidence type="ECO:0000256" key="3">
    <source>
        <dbReference type="ARBA" id="ARBA00022679"/>
    </source>
</evidence>
<dbReference type="InterPro" id="IPR006134">
    <property type="entry name" value="DNA-dir_DNA_pol_B_multi_dom"/>
</dbReference>
<organism evidence="15 16">
    <name type="scientific">Verticillium longisporum</name>
    <name type="common">Verticillium dahliae var. longisporum</name>
    <dbReference type="NCBI Taxonomy" id="100787"/>
    <lineage>
        <taxon>Eukaryota</taxon>
        <taxon>Fungi</taxon>
        <taxon>Dikarya</taxon>
        <taxon>Ascomycota</taxon>
        <taxon>Pezizomycotina</taxon>
        <taxon>Sordariomycetes</taxon>
        <taxon>Hypocreomycetidae</taxon>
        <taxon>Glomerellales</taxon>
        <taxon>Plectosphaerellaceae</taxon>
        <taxon>Verticillium</taxon>
    </lineage>
</organism>
<dbReference type="GO" id="GO:0005634">
    <property type="term" value="C:nucleus"/>
    <property type="evidence" value="ECO:0007669"/>
    <property type="project" value="UniProtKB-SubCell"/>
</dbReference>
<dbReference type="Proteomes" id="UP000044602">
    <property type="component" value="Unassembled WGS sequence"/>
</dbReference>
<feature type="region of interest" description="Disordered" evidence="10">
    <location>
        <begin position="532"/>
        <end position="556"/>
    </location>
</feature>
<dbReference type="SUPFAM" id="SSF53098">
    <property type="entry name" value="Ribonuclease H-like"/>
    <property type="match status" value="1"/>
</dbReference>
<evidence type="ECO:0000313" key="16">
    <source>
        <dbReference type="Proteomes" id="UP000044602"/>
    </source>
</evidence>
<dbReference type="GO" id="GO:0051539">
    <property type="term" value="F:4 iron, 4 sulfur cluster binding"/>
    <property type="evidence" value="ECO:0007669"/>
    <property type="project" value="UniProtKB-KW"/>
</dbReference>
<keyword evidence="9" id="KW-0411">Iron-sulfur</keyword>
<dbReference type="Pfam" id="PF24055">
    <property type="entry name" value="POL3_N"/>
    <property type="match status" value="1"/>
</dbReference>
<dbReference type="EMBL" id="CVQH01026527">
    <property type="protein sequence ID" value="CRK40693.1"/>
    <property type="molecule type" value="Genomic_DNA"/>
</dbReference>
<keyword evidence="9" id="KW-0004">4Fe-4S</keyword>
<evidence type="ECO:0000256" key="4">
    <source>
        <dbReference type="ARBA" id="ARBA00022695"/>
    </source>
</evidence>
<keyword evidence="7" id="KW-0496">Mitochondrion</keyword>